<dbReference type="Proteomes" id="UP000799424">
    <property type="component" value="Unassembled WGS sequence"/>
</dbReference>
<gene>
    <name evidence="1" type="ORF">CC86DRAFT_423720</name>
</gene>
<name>A0A6A6ZQE1_9PLEO</name>
<sequence>MRPLAPAATATPNNVSEGIEAEVTHQLVKLAHFKGAKHLDREIVKNNNLSLTFFHSSADATNAIGQAKWSPPARDTTIPTTPKQEQIIVRCLFNAFFNTNGANDTANSHYLKRFTPTSHTCYQPGLVEACAWEIFKHVKSLHTTGFTAPIFDAPTLDAIGQTALWTFEERMNMICDLLCHSKHNAVSLMKGEKIWTIVGAPHKLYTCNVVNKKSNKDRGEWIKAGREGDKRKAAGVEEGVEGPKKVLKMADSGAVVAKVRSAAEIEDANLLLGLRAGSRV</sequence>
<dbReference type="AlphaFoldDB" id="A0A6A6ZQE1"/>
<dbReference type="EMBL" id="MU006234">
    <property type="protein sequence ID" value="KAF2822527.1"/>
    <property type="molecule type" value="Genomic_DNA"/>
</dbReference>
<protein>
    <submittedName>
        <fullName evidence="1">Uncharacterized protein</fullName>
    </submittedName>
</protein>
<proteinExistence type="predicted"/>
<evidence type="ECO:0000313" key="1">
    <source>
        <dbReference type="EMBL" id="KAF2822527.1"/>
    </source>
</evidence>
<keyword evidence="2" id="KW-1185">Reference proteome</keyword>
<reference evidence="1" key="1">
    <citation type="journal article" date="2020" name="Stud. Mycol.">
        <title>101 Dothideomycetes genomes: a test case for predicting lifestyles and emergence of pathogens.</title>
        <authorList>
            <person name="Haridas S."/>
            <person name="Albert R."/>
            <person name="Binder M."/>
            <person name="Bloem J."/>
            <person name="Labutti K."/>
            <person name="Salamov A."/>
            <person name="Andreopoulos B."/>
            <person name="Baker S."/>
            <person name="Barry K."/>
            <person name="Bills G."/>
            <person name="Bluhm B."/>
            <person name="Cannon C."/>
            <person name="Castanera R."/>
            <person name="Culley D."/>
            <person name="Daum C."/>
            <person name="Ezra D."/>
            <person name="Gonzalez J."/>
            <person name="Henrissat B."/>
            <person name="Kuo A."/>
            <person name="Liang C."/>
            <person name="Lipzen A."/>
            <person name="Lutzoni F."/>
            <person name="Magnuson J."/>
            <person name="Mondo S."/>
            <person name="Nolan M."/>
            <person name="Ohm R."/>
            <person name="Pangilinan J."/>
            <person name="Park H.-J."/>
            <person name="Ramirez L."/>
            <person name="Alfaro M."/>
            <person name="Sun H."/>
            <person name="Tritt A."/>
            <person name="Yoshinaga Y."/>
            <person name="Zwiers L.-H."/>
            <person name="Turgeon B."/>
            <person name="Goodwin S."/>
            <person name="Spatafora J."/>
            <person name="Crous P."/>
            <person name="Grigoriev I."/>
        </authorList>
    </citation>
    <scope>NUCLEOTIDE SEQUENCE</scope>
    <source>
        <strain evidence="1">CBS 113818</strain>
    </source>
</reference>
<organism evidence="1 2">
    <name type="scientific">Ophiobolus disseminans</name>
    <dbReference type="NCBI Taxonomy" id="1469910"/>
    <lineage>
        <taxon>Eukaryota</taxon>
        <taxon>Fungi</taxon>
        <taxon>Dikarya</taxon>
        <taxon>Ascomycota</taxon>
        <taxon>Pezizomycotina</taxon>
        <taxon>Dothideomycetes</taxon>
        <taxon>Pleosporomycetidae</taxon>
        <taxon>Pleosporales</taxon>
        <taxon>Pleosporineae</taxon>
        <taxon>Phaeosphaeriaceae</taxon>
        <taxon>Ophiobolus</taxon>
    </lineage>
</organism>
<evidence type="ECO:0000313" key="2">
    <source>
        <dbReference type="Proteomes" id="UP000799424"/>
    </source>
</evidence>
<accession>A0A6A6ZQE1</accession>
<dbReference type="OrthoDB" id="3778423at2759"/>